<reference evidence="3" key="1">
    <citation type="submission" date="2020-07" db="EMBL/GenBank/DDBJ databases">
        <title>Genome sequence and genetic diversity analysis of an under-domesticated orphan crop, white fonio (Digitaria exilis).</title>
        <authorList>
            <person name="Bennetzen J.L."/>
            <person name="Chen S."/>
            <person name="Ma X."/>
            <person name="Wang X."/>
            <person name="Yssel A.E.J."/>
            <person name="Chaluvadi S.R."/>
            <person name="Johnson M."/>
            <person name="Gangashetty P."/>
            <person name="Hamidou F."/>
            <person name="Sanogo M.D."/>
            <person name="Zwaenepoel A."/>
            <person name="Wallace J."/>
            <person name="Van De Peer Y."/>
            <person name="Van Deynze A."/>
        </authorList>
    </citation>
    <scope>NUCLEOTIDE SEQUENCE</scope>
    <source>
        <tissue evidence="3">Leaves</tissue>
    </source>
</reference>
<evidence type="ECO:0000256" key="2">
    <source>
        <dbReference type="SAM" id="MobiDB-lite"/>
    </source>
</evidence>
<dbReference type="SUPFAM" id="SSF52777">
    <property type="entry name" value="CoA-dependent acyltransferases"/>
    <property type="match status" value="1"/>
</dbReference>
<organism evidence="3 4">
    <name type="scientific">Digitaria exilis</name>
    <dbReference type="NCBI Taxonomy" id="1010633"/>
    <lineage>
        <taxon>Eukaryota</taxon>
        <taxon>Viridiplantae</taxon>
        <taxon>Streptophyta</taxon>
        <taxon>Embryophyta</taxon>
        <taxon>Tracheophyta</taxon>
        <taxon>Spermatophyta</taxon>
        <taxon>Magnoliopsida</taxon>
        <taxon>Liliopsida</taxon>
        <taxon>Poales</taxon>
        <taxon>Poaceae</taxon>
        <taxon>PACMAD clade</taxon>
        <taxon>Panicoideae</taxon>
        <taxon>Panicodae</taxon>
        <taxon>Paniceae</taxon>
        <taxon>Anthephorinae</taxon>
        <taxon>Digitaria</taxon>
    </lineage>
</organism>
<dbReference type="AlphaFoldDB" id="A0A835FF48"/>
<dbReference type="Proteomes" id="UP000636709">
    <property type="component" value="Unassembled WGS sequence"/>
</dbReference>
<comment type="caution">
    <text evidence="3">The sequence shown here is derived from an EMBL/GenBank/DDBJ whole genome shotgun (WGS) entry which is preliminary data.</text>
</comment>
<accession>A0A835FF48</accession>
<dbReference type="PANTHER" id="PTHR31147">
    <property type="entry name" value="ACYL TRANSFERASE 4"/>
    <property type="match status" value="1"/>
</dbReference>
<evidence type="ECO:0000313" key="3">
    <source>
        <dbReference type="EMBL" id="KAF8749600.1"/>
    </source>
</evidence>
<evidence type="ECO:0000256" key="1">
    <source>
        <dbReference type="ARBA" id="ARBA00009861"/>
    </source>
</evidence>
<gene>
    <name evidence="3" type="ORF">HU200_012617</name>
</gene>
<dbReference type="InterPro" id="IPR050898">
    <property type="entry name" value="Plant_acyltransferase"/>
</dbReference>
<proteinExistence type="inferred from homology"/>
<name>A0A835FF48_9POAL</name>
<feature type="region of interest" description="Disordered" evidence="2">
    <location>
        <begin position="1"/>
        <end position="25"/>
    </location>
</feature>
<protein>
    <submittedName>
        <fullName evidence="3">Uncharacterized protein</fullName>
    </submittedName>
</protein>
<dbReference type="Gene3D" id="3.30.559.10">
    <property type="entry name" value="Chloramphenicol acetyltransferase-like domain"/>
    <property type="match status" value="2"/>
</dbReference>
<keyword evidence="4" id="KW-1185">Reference proteome</keyword>
<dbReference type="GO" id="GO:0016747">
    <property type="term" value="F:acyltransferase activity, transferring groups other than amino-acyl groups"/>
    <property type="evidence" value="ECO:0007669"/>
    <property type="project" value="UniProtKB-ARBA"/>
</dbReference>
<sequence length="432" mass="46852">MSFAVTKSSPPELVLPSKPTPAGDIPLTSTDKSRLFLSFTSLKVFERPIHSPAKTIRRALSQALVYYYPFAGRVATGTGSDGDVHIACTGEGVAFASATASCSLQDVRFLHTPPAIPLEELALRYGAGRLSMTSPLLMMQVTEFACGGYVVAVTWNHGIADGYGLAQFMQAVSELTRGLPSPTNVVPVRHDESLPDIPQLISAVQRRSPVGFELKHVDFGYTDVTIPWSFINRVKGEFRSRYVGGGVESSCTTFEVVTAAIWRCRTRAINSKPDVPAPLMFTVNVRKHVGCKDGYYGNCLSSQLVEATADAVANGAIVDIVRWIKDTKGRVQESLRRSEGEMELSDEVVAVLHGGYNMLCLTSWGRIGMDAVDFGGGRPARVVPNMERTVLPSCFTCLPCSTNDHGGGVNVVAFCVTEDHIEQFHSELAELR</sequence>
<evidence type="ECO:0000313" key="4">
    <source>
        <dbReference type="Proteomes" id="UP000636709"/>
    </source>
</evidence>
<dbReference type="InterPro" id="IPR023213">
    <property type="entry name" value="CAT-like_dom_sf"/>
</dbReference>
<dbReference type="Pfam" id="PF02458">
    <property type="entry name" value="Transferase"/>
    <property type="match status" value="1"/>
</dbReference>
<dbReference type="PANTHER" id="PTHR31147:SF26">
    <property type="entry name" value="OS06G0699100 PROTEIN"/>
    <property type="match status" value="1"/>
</dbReference>
<dbReference type="EMBL" id="JACEFO010001035">
    <property type="protein sequence ID" value="KAF8749600.1"/>
    <property type="molecule type" value="Genomic_DNA"/>
</dbReference>
<dbReference type="OrthoDB" id="632962at2759"/>
<comment type="similarity">
    <text evidence="1">Belongs to the plant acyltransferase family.</text>
</comment>